<feature type="transmembrane region" description="Helical" evidence="6">
    <location>
        <begin position="54"/>
        <end position="72"/>
    </location>
</feature>
<evidence type="ECO:0000313" key="8">
    <source>
        <dbReference type="EMBL" id="KJR78250.1"/>
    </source>
</evidence>
<name>A0A0F2LP53_9CREN</name>
<dbReference type="EMBL" id="JZWS02000011">
    <property type="protein sequence ID" value="MCL7344524.1"/>
    <property type="molecule type" value="Genomic_DNA"/>
</dbReference>
<dbReference type="Pfam" id="PF00892">
    <property type="entry name" value="EamA"/>
    <property type="match status" value="2"/>
</dbReference>
<evidence type="ECO:0000256" key="1">
    <source>
        <dbReference type="ARBA" id="ARBA00004651"/>
    </source>
</evidence>
<dbReference type="InterPro" id="IPR037185">
    <property type="entry name" value="EmrE-like"/>
</dbReference>
<proteinExistence type="predicted"/>
<evidence type="ECO:0000256" key="3">
    <source>
        <dbReference type="ARBA" id="ARBA00022692"/>
    </source>
</evidence>
<evidence type="ECO:0000259" key="7">
    <source>
        <dbReference type="Pfam" id="PF00892"/>
    </source>
</evidence>
<feature type="transmembrane region" description="Helical" evidence="6">
    <location>
        <begin position="110"/>
        <end position="127"/>
    </location>
</feature>
<feature type="transmembrane region" description="Helical" evidence="6">
    <location>
        <begin position="133"/>
        <end position="151"/>
    </location>
</feature>
<dbReference type="InterPro" id="IPR051258">
    <property type="entry name" value="Diverse_Substrate_Transporter"/>
</dbReference>
<evidence type="ECO:0000313" key="9">
    <source>
        <dbReference type="EMBL" id="MCL7344524.1"/>
    </source>
</evidence>
<dbReference type="SUPFAM" id="SSF103481">
    <property type="entry name" value="Multidrug resistance efflux transporter EmrE"/>
    <property type="match status" value="2"/>
</dbReference>
<evidence type="ECO:0000256" key="6">
    <source>
        <dbReference type="SAM" id="Phobius"/>
    </source>
</evidence>
<organism evidence="8">
    <name type="scientific">Candidatus Aramenus sulfurataquae</name>
    <dbReference type="NCBI Taxonomy" id="1326980"/>
    <lineage>
        <taxon>Archaea</taxon>
        <taxon>Thermoproteota</taxon>
        <taxon>Thermoprotei</taxon>
        <taxon>Sulfolobales</taxon>
        <taxon>Sulfolobaceae</taxon>
        <taxon>Candidatus Aramenus</taxon>
    </lineage>
</organism>
<evidence type="ECO:0000256" key="5">
    <source>
        <dbReference type="ARBA" id="ARBA00023136"/>
    </source>
</evidence>
<comment type="caution">
    <text evidence="8">The sequence shown here is derived from an EMBL/GenBank/DDBJ whole genome shotgun (WGS) entry which is preliminary data.</text>
</comment>
<reference evidence="8" key="1">
    <citation type="submission" date="2015-03" db="EMBL/GenBank/DDBJ databases">
        <title>Metagenome Sequencing of an Archaeal-Dominated Microbial Community from a Hot Spring at the Los Azufres Geothermal Field, Mexico.</title>
        <authorList>
            <person name="Servin-Garciduenas L.E."/>
            <person name="Martinez-Romero E."/>
        </authorList>
    </citation>
    <scope>NUCLEOTIDE SEQUENCE [LARGE SCALE GENOMIC DNA]</scope>
    <source>
        <strain evidence="8">AZ1-454</strain>
    </source>
</reference>
<dbReference type="PATRIC" id="fig|1326980.8.peg.522"/>
<keyword evidence="4 6" id="KW-1133">Transmembrane helix</keyword>
<dbReference type="PANTHER" id="PTHR42920:SF11">
    <property type="entry name" value="INNER MEMBRANE PROTEIN YTFF"/>
    <property type="match status" value="1"/>
</dbReference>
<evidence type="ECO:0000256" key="4">
    <source>
        <dbReference type="ARBA" id="ARBA00022989"/>
    </source>
</evidence>
<dbReference type="AlphaFoldDB" id="A0A0F2LP53"/>
<feature type="transmembrane region" description="Helical" evidence="6">
    <location>
        <begin position="5"/>
        <end position="24"/>
    </location>
</feature>
<feature type="transmembrane region" description="Helical" evidence="6">
    <location>
        <begin position="30"/>
        <end position="47"/>
    </location>
</feature>
<sequence>MDKRYLLLVLGGISFGTASIFIKFSDLSPGAITFLRFLIAGLVLSLGRVKLKDVISFLPYGLLLEVHMVLFVESVYTTSISDATVLVSTSPIFALFLSSISKARPKPLEALSAIVAVAGVALMNYPLNSGEALGNALALASAFAIALYTSLLGRRGVEDPLRVTSSIYLASSIFALPLFAVEGFGRLDATSLLSLLGLIALPTLLGHTSVVVASGHVKPHVIETIGLLEPVVASVLAFFLFGQVPSTYQLVGEGIVLSSVGVVVVEGRK</sequence>
<dbReference type="EMBL" id="JZWS01000158">
    <property type="protein sequence ID" value="KJR78250.1"/>
    <property type="molecule type" value="Genomic_DNA"/>
</dbReference>
<evidence type="ECO:0000256" key="2">
    <source>
        <dbReference type="ARBA" id="ARBA00022475"/>
    </source>
</evidence>
<accession>A0A0F2LP53</accession>
<feature type="transmembrane region" description="Helical" evidence="6">
    <location>
        <begin position="192"/>
        <end position="213"/>
    </location>
</feature>
<comment type="subcellular location">
    <subcellularLocation>
        <location evidence="1">Cell membrane</location>
        <topology evidence="1">Multi-pass membrane protein</topology>
    </subcellularLocation>
</comment>
<feature type="domain" description="EamA" evidence="7">
    <location>
        <begin position="133"/>
        <end position="264"/>
    </location>
</feature>
<dbReference type="PANTHER" id="PTHR42920">
    <property type="entry name" value="OS03G0707200 PROTEIN-RELATED"/>
    <property type="match status" value="1"/>
</dbReference>
<keyword evidence="2" id="KW-1003">Cell membrane</keyword>
<keyword evidence="3 6" id="KW-0812">Transmembrane</keyword>
<gene>
    <name evidence="9" type="ORF">TQ35_008130</name>
    <name evidence="8" type="ORF">TQ35_08280</name>
</gene>
<dbReference type="InterPro" id="IPR000620">
    <property type="entry name" value="EamA_dom"/>
</dbReference>
<feature type="domain" description="EamA" evidence="7">
    <location>
        <begin position="5"/>
        <end position="124"/>
    </location>
</feature>
<keyword evidence="5 6" id="KW-0472">Membrane</keyword>
<feature type="transmembrane region" description="Helical" evidence="6">
    <location>
        <begin position="78"/>
        <end position="98"/>
    </location>
</feature>
<protein>
    <submittedName>
        <fullName evidence="9">DMT family transporter</fullName>
    </submittedName>
    <submittedName>
        <fullName evidence="8">Permease</fullName>
    </submittedName>
</protein>
<reference evidence="9" key="2">
    <citation type="submission" date="2022-05" db="EMBL/GenBank/DDBJ databases">
        <title>Metagenome Sequencing of an Archaeal-Dominated Microbial Community from a Hot Spring at the Los Azufres Geothermal Field, Mexico.</title>
        <authorList>
            <person name="Marin-Paredes R."/>
            <person name="Martinez-Romero E."/>
            <person name="Servin-Garciduenas L.E."/>
        </authorList>
    </citation>
    <scope>NUCLEOTIDE SEQUENCE</scope>
    <source>
        <strain evidence="9">AZ1-454</strain>
    </source>
</reference>
<feature type="transmembrane region" description="Helical" evidence="6">
    <location>
        <begin position="163"/>
        <end position="180"/>
    </location>
</feature>
<dbReference type="GO" id="GO:0005886">
    <property type="term" value="C:plasma membrane"/>
    <property type="evidence" value="ECO:0007669"/>
    <property type="project" value="UniProtKB-SubCell"/>
</dbReference>
<feature type="transmembrane region" description="Helical" evidence="6">
    <location>
        <begin position="225"/>
        <end position="242"/>
    </location>
</feature>